<gene>
    <name evidence="2" type="ORF">CSKR_201933</name>
</gene>
<dbReference type="EMBL" id="NIRI02000010">
    <property type="protein sequence ID" value="KAG5454188.1"/>
    <property type="molecule type" value="Genomic_DNA"/>
</dbReference>
<dbReference type="Proteomes" id="UP000286415">
    <property type="component" value="Unassembled WGS sequence"/>
</dbReference>
<evidence type="ECO:0000313" key="3">
    <source>
        <dbReference type="Proteomes" id="UP000286415"/>
    </source>
</evidence>
<accession>A0A8T1MZ25</accession>
<keyword evidence="1" id="KW-0732">Signal</keyword>
<protein>
    <submittedName>
        <fullName evidence="2">Uncharacterized protein</fullName>
    </submittedName>
</protein>
<proteinExistence type="predicted"/>
<dbReference type="AlphaFoldDB" id="A0A8T1MZ25"/>
<feature type="signal peptide" evidence="1">
    <location>
        <begin position="1"/>
        <end position="18"/>
    </location>
</feature>
<reference evidence="2 3" key="2">
    <citation type="journal article" date="2021" name="Genomics">
        <title>High-quality reference genome for Clonorchis sinensis.</title>
        <authorList>
            <person name="Young N.D."/>
            <person name="Stroehlein A.J."/>
            <person name="Kinkar L."/>
            <person name="Wang T."/>
            <person name="Sohn W.M."/>
            <person name="Chang B.C.H."/>
            <person name="Kaur P."/>
            <person name="Weisz D."/>
            <person name="Dudchenko O."/>
            <person name="Aiden E.L."/>
            <person name="Korhonen P.K."/>
            <person name="Gasser R.B."/>
        </authorList>
    </citation>
    <scope>NUCLEOTIDE SEQUENCE [LARGE SCALE GENOMIC DNA]</scope>
    <source>
        <strain evidence="2">Cs-k2</strain>
    </source>
</reference>
<organism evidence="2 3">
    <name type="scientific">Clonorchis sinensis</name>
    <name type="common">Chinese liver fluke</name>
    <dbReference type="NCBI Taxonomy" id="79923"/>
    <lineage>
        <taxon>Eukaryota</taxon>
        <taxon>Metazoa</taxon>
        <taxon>Spiralia</taxon>
        <taxon>Lophotrochozoa</taxon>
        <taxon>Platyhelminthes</taxon>
        <taxon>Trematoda</taxon>
        <taxon>Digenea</taxon>
        <taxon>Opisthorchiida</taxon>
        <taxon>Opisthorchiata</taxon>
        <taxon>Opisthorchiidae</taxon>
        <taxon>Clonorchis</taxon>
    </lineage>
</organism>
<comment type="caution">
    <text evidence="2">The sequence shown here is derived from an EMBL/GenBank/DDBJ whole genome shotgun (WGS) entry which is preliminary data.</text>
</comment>
<evidence type="ECO:0000256" key="1">
    <source>
        <dbReference type="SAM" id="SignalP"/>
    </source>
</evidence>
<feature type="chain" id="PRO_5035761163" evidence="1">
    <location>
        <begin position="19"/>
        <end position="263"/>
    </location>
</feature>
<sequence>MQSLSLFGLAILVVYGSSRTLETEVRILVPNSPRGPFKPCTVLENLSLKQWTDRIFSGCAFERMTFHKDPRLEMQFQIDVAVNLFPSEYQNLSFPYFVWYVNRLLNKNDSSCPTATGKRRQARYYEAMSNYKEFFLVGPNNGTLCSMLLKQKFKKTGMNIESCNIVDRNAKPVDGYMLANYRLNVSKSEKNEYPLNYLLFLRMVNKNQGCMYNGFWSKHDITMVNPSDDDDDDDDAEDADDDDLMLSDIGLKDLNLEELIRSL</sequence>
<name>A0A8T1MZ25_CLOSI</name>
<evidence type="ECO:0000313" key="2">
    <source>
        <dbReference type="EMBL" id="KAG5454188.1"/>
    </source>
</evidence>
<keyword evidence="3" id="KW-1185">Reference proteome</keyword>
<reference evidence="2 3" key="1">
    <citation type="journal article" date="2018" name="Biotechnol. Adv.">
        <title>Improved genomic resources and new bioinformatic workflow for the carcinogenic parasite Clonorchis sinensis: Biotechnological implications.</title>
        <authorList>
            <person name="Wang D."/>
            <person name="Korhonen P.K."/>
            <person name="Gasser R.B."/>
            <person name="Young N.D."/>
        </authorList>
    </citation>
    <scope>NUCLEOTIDE SEQUENCE [LARGE SCALE GENOMIC DNA]</scope>
    <source>
        <strain evidence="2">Cs-k2</strain>
    </source>
</reference>